<protein>
    <recommendedName>
        <fullName evidence="4">Transmembrane protein</fullName>
    </recommendedName>
</protein>
<evidence type="ECO:0000313" key="2">
    <source>
        <dbReference type="EMBL" id="EPE94510.1"/>
    </source>
</evidence>
<evidence type="ECO:0000313" key="3">
    <source>
        <dbReference type="Proteomes" id="UP000014411"/>
    </source>
</evidence>
<keyword evidence="1" id="KW-1133">Transmembrane helix</keyword>
<comment type="caution">
    <text evidence="2">The sequence shown here is derived from an EMBL/GenBank/DDBJ whole genome shotgun (WGS) entry which is preliminary data.</text>
</comment>
<geneLocation type="plasmid" evidence="2">
    <name>pRg502b</name>
</geneLocation>
<accession>S3H8H8</accession>
<evidence type="ECO:0008006" key="4">
    <source>
        <dbReference type="Google" id="ProtNLM"/>
    </source>
</evidence>
<dbReference type="RefSeq" id="WP_016557604.1">
    <property type="nucleotide sequence ID" value="NZ_AEYE02000035.1"/>
</dbReference>
<name>S3H8H8_9HYPH</name>
<dbReference type="AlphaFoldDB" id="S3H8H8"/>
<keyword evidence="3" id="KW-1185">Reference proteome</keyword>
<organism evidence="2 3">
    <name type="scientific">Rhizobium grahamii CCGE 502</name>
    <dbReference type="NCBI Taxonomy" id="990285"/>
    <lineage>
        <taxon>Bacteria</taxon>
        <taxon>Pseudomonadati</taxon>
        <taxon>Pseudomonadota</taxon>
        <taxon>Alphaproteobacteria</taxon>
        <taxon>Hyphomicrobiales</taxon>
        <taxon>Rhizobiaceae</taxon>
        <taxon>Rhizobium/Agrobacterium group</taxon>
        <taxon>Rhizobium</taxon>
    </lineage>
</organism>
<dbReference type="EMBL" id="AEYE02000035">
    <property type="protein sequence ID" value="EPE94510.1"/>
    <property type="molecule type" value="Genomic_DNA"/>
</dbReference>
<proteinExistence type="predicted"/>
<keyword evidence="1" id="KW-0812">Transmembrane</keyword>
<keyword evidence="1" id="KW-0472">Membrane</keyword>
<dbReference type="HOGENOM" id="CLU_2938543_0_0_5"/>
<reference evidence="2 3" key="1">
    <citation type="journal article" date="2012" name="J. Bacteriol.">
        <title>Genome sequence of Rhizobium grahamii CCGE502, a broad-host-range symbiont with low nodulation competitiveness in Phaseolus vulgaris.</title>
        <authorList>
            <person name="Althabegoiti M.J."/>
            <person name="Lozano L."/>
            <person name="Torres-Tejerizo G."/>
            <person name="Ormeno-Orrillo E."/>
            <person name="Rogel M.A."/>
            <person name="Gonzalez V."/>
            <person name="Martinez-Romero E."/>
        </authorList>
    </citation>
    <scope>NUCLEOTIDE SEQUENCE [LARGE SCALE GENOMIC DNA]</scope>
    <source>
        <strain evidence="2 3">CCGE 502</strain>
        <plasmid evidence="2">pRg502b</plasmid>
    </source>
</reference>
<gene>
    <name evidence="2" type="ORF">RGCCGE502_28388</name>
</gene>
<keyword evidence="2" id="KW-0614">Plasmid</keyword>
<sequence>MSDKNQTFSSPAFLNASVLALVAVLAMMLYVFGVVMSGDTTQLTGSVRGADVIVTRDVPK</sequence>
<dbReference type="Proteomes" id="UP000014411">
    <property type="component" value="Unassembled WGS sequence"/>
</dbReference>
<evidence type="ECO:0000256" key="1">
    <source>
        <dbReference type="SAM" id="Phobius"/>
    </source>
</evidence>
<feature type="transmembrane region" description="Helical" evidence="1">
    <location>
        <begin position="12"/>
        <end position="33"/>
    </location>
</feature>